<organism evidence="6 7">
    <name type="scientific">Fraxinus pennsylvanica</name>
    <dbReference type="NCBI Taxonomy" id="56036"/>
    <lineage>
        <taxon>Eukaryota</taxon>
        <taxon>Viridiplantae</taxon>
        <taxon>Streptophyta</taxon>
        <taxon>Embryophyta</taxon>
        <taxon>Tracheophyta</taxon>
        <taxon>Spermatophyta</taxon>
        <taxon>Magnoliopsida</taxon>
        <taxon>eudicotyledons</taxon>
        <taxon>Gunneridae</taxon>
        <taxon>Pentapetalae</taxon>
        <taxon>asterids</taxon>
        <taxon>lamiids</taxon>
        <taxon>Lamiales</taxon>
        <taxon>Oleaceae</taxon>
        <taxon>Oleeae</taxon>
        <taxon>Fraxinus</taxon>
    </lineage>
</organism>
<dbReference type="AlphaFoldDB" id="A0AAD2DWI4"/>
<keyword evidence="7" id="KW-1185">Reference proteome</keyword>
<evidence type="ECO:0000256" key="4">
    <source>
        <dbReference type="PROSITE-ProRule" id="PRU00282"/>
    </source>
</evidence>
<evidence type="ECO:0000256" key="5">
    <source>
        <dbReference type="RuleBase" id="RU000488"/>
    </source>
</evidence>
<dbReference type="GO" id="GO:0016020">
    <property type="term" value="C:membrane"/>
    <property type="evidence" value="ECO:0007669"/>
    <property type="project" value="UniProtKB-SubCell"/>
</dbReference>
<accession>A0AAD2DWI4</accession>
<evidence type="ECO:0000256" key="1">
    <source>
        <dbReference type="ARBA" id="ARBA00004141"/>
    </source>
</evidence>
<sequence>MDCYLNKERVFPLMKDLVVENCPMITKLGPRPLSAPKLDISDLLDESGLQKDPRYGAWVEHQVCKNMEDALRQILLTEGLAGLYIGIVPSIVEAAPAGAVTFVAYEFTLDCLESILN</sequence>
<name>A0AAD2DWI4_9LAMI</name>
<dbReference type="Proteomes" id="UP000834106">
    <property type="component" value="Chromosome 8"/>
</dbReference>
<evidence type="ECO:0000313" key="7">
    <source>
        <dbReference type="Proteomes" id="UP000834106"/>
    </source>
</evidence>
<dbReference type="EMBL" id="OU503043">
    <property type="protein sequence ID" value="CAI9765865.1"/>
    <property type="molecule type" value="Genomic_DNA"/>
</dbReference>
<keyword evidence="5" id="KW-0813">Transport</keyword>
<gene>
    <name evidence="6" type="ORF">FPE_LOCUS13295</name>
</gene>
<protein>
    <submittedName>
        <fullName evidence="6">Uncharacterized protein</fullName>
    </submittedName>
</protein>
<evidence type="ECO:0000256" key="2">
    <source>
        <dbReference type="ARBA" id="ARBA00022692"/>
    </source>
</evidence>
<proteinExistence type="inferred from homology"/>
<keyword evidence="3 4" id="KW-0472">Membrane</keyword>
<evidence type="ECO:0000313" key="6">
    <source>
        <dbReference type="EMBL" id="CAI9765865.1"/>
    </source>
</evidence>
<dbReference type="InterPro" id="IPR023395">
    <property type="entry name" value="MCP_dom_sf"/>
</dbReference>
<dbReference type="Pfam" id="PF00153">
    <property type="entry name" value="Mito_carr"/>
    <property type="match status" value="1"/>
</dbReference>
<comment type="subcellular location">
    <subcellularLocation>
        <location evidence="1">Membrane</location>
        <topology evidence="1">Multi-pass membrane protein</topology>
    </subcellularLocation>
</comment>
<dbReference type="PROSITE" id="PS50920">
    <property type="entry name" value="SOLCAR"/>
    <property type="match status" value="1"/>
</dbReference>
<reference evidence="6" key="1">
    <citation type="submission" date="2023-05" db="EMBL/GenBank/DDBJ databases">
        <authorList>
            <person name="Huff M."/>
        </authorList>
    </citation>
    <scope>NUCLEOTIDE SEQUENCE</scope>
</reference>
<dbReference type="Gene3D" id="1.50.40.10">
    <property type="entry name" value="Mitochondrial carrier domain"/>
    <property type="match status" value="1"/>
</dbReference>
<evidence type="ECO:0000256" key="3">
    <source>
        <dbReference type="ARBA" id="ARBA00023136"/>
    </source>
</evidence>
<comment type="similarity">
    <text evidence="5">Belongs to the mitochondrial carrier (TC 2.A.29) family.</text>
</comment>
<dbReference type="SUPFAM" id="SSF103506">
    <property type="entry name" value="Mitochondrial carrier"/>
    <property type="match status" value="1"/>
</dbReference>
<keyword evidence="2 4" id="KW-0812">Transmembrane</keyword>
<dbReference type="InterPro" id="IPR018108">
    <property type="entry name" value="MCP_transmembrane"/>
</dbReference>
<feature type="repeat" description="Solcar" evidence="4">
    <location>
        <begin position="10"/>
        <end position="111"/>
    </location>
</feature>